<keyword evidence="1" id="KW-0812">Transmembrane</keyword>
<feature type="transmembrane region" description="Helical" evidence="1">
    <location>
        <begin position="106"/>
        <end position="128"/>
    </location>
</feature>
<dbReference type="Proteomes" id="UP000217790">
    <property type="component" value="Unassembled WGS sequence"/>
</dbReference>
<evidence type="ECO:0000313" key="2">
    <source>
        <dbReference type="EMBL" id="PBK96968.1"/>
    </source>
</evidence>
<protein>
    <submittedName>
        <fullName evidence="2">Uncharacterized protein</fullName>
    </submittedName>
</protein>
<accession>A0A2H3E1F9</accession>
<dbReference type="EMBL" id="KZ293650">
    <property type="protein sequence ID" value="PBK96968.1"/>
    <property type="molecule type" value="Genomic_DNA"/>
</dbReference>
<proteinExistence type="predicted"/>
<organism evidence="2 3">
    <name type="scientific">Armillaria gallica</name>
    <name type="common">Bulbous honey fungus</name>
    <name type="synonym">Armillaria bulbosa</name>
    <dbReference type="NCBI Taxonomy" id="47427"/>
    <lineage>
        <taxon>Eukaryota</taxon>
        <taxon>Fungi</taxon>
        <taxon>Dikarya</taxon>
        <taxon>Basidiomycota</taxon>
        <taxon>Agaricomycotina</taxon>
        <taxon>Agaricomycetes</taxon>
        <taxon>Agaricomycetidae</taxon>
        <taxon>Agaricales</taxon>
        <taxon>Marasmiineae</taxon>
        <taxon>Physalacriaceae</taxon>
        <taxon>Armillaria</taxon>
    </lineage>
</organism>
<evidence type="ECO:0000313" key="3">
    <source>
        <dbReference type="Proteomes" id="UP000217790"/>
    </source>
</evidence>
<dbReference type="InParanoid" id="A0A2H3E1F9"/>
<gene>
    <name evidence="2" type="ORF">ARMGADRAFT_721512</name>
</gene>
<evidence type="ECO:0000256" key="1">
    <source>
        <dbReference type="SAM" id="Phobius"/>
    </source>
</evidence>
<keyword evidence="3" id="KW-1185">Reference proteome</keyword>
<name>A0A2H3E1F9_ARMGA</name>
<dbReference type="AlphaFoldDB" id="A0A2H3E1F9"/>
<sequence>MERRFDIQMGQAINHSKQRKVGASSVSSFRCHPHPFSSPAGNLAKAKAVQRSFGKGNRPSSFNIPRTLAISCIAKSDSTTPLHSVSELSFSFCSRFTSIRARGTSYHHHLVALWAYWFICSLACCLALRRHARRC</sequence>
<keyword evidence="1" id="KW-1133">Transmembrane helix</keyword>
<reference evidence="3" key="1">
    <citation type="journal article" date="2017" name="Nat. Ecol. Evol.">
        <title>Genome expansion and lineage-specific genetic innovations in the forest pathogenic fungi Armillaria.</title>
        <authorList>
            <person name="Sipos G."/>
            <person name="Prasanna A.N."/>
            <person name="Walter M.C."/>
            <person name="O'Connor E."/>
            <person name="Balint B."/>
            <person name="Krizsan K."/>
            <person name="Kiss B."/>
            <person name="Hess J."/>
            <person name="Varga T."/>
            <person name="Slot J."/>
            <person name="Riley R."/>
            <person name="Boka B."/>
            <person name="Rigling D."/>
            <person name="Barry K."/>
            <person name="Lee J."/>
            <person name="Mihaltcheva S."/>
            <person name="LaButti K."/>
            <person name="Lipzen A."/>
            <person name="Waldron R."/>
            <person name="Moloney N.M."/>
            <person name="Sperisen C."/>
            <person name="Kredics L."/>
            <person name="Vagvoelgyi C."/>
            <person name="Patrignani A."/>
            <person name="Fitzpatrick D."/>
            <person name="Nagy I."/>
            <person name="Doyle S."/>
            <person name="Anderson J.B."/>
            <person name="Grigoriev I.V."/>
            <person name="Gueldener U."/>
            <person name="Muensterkoetter M."/>
            <person name="Nagy L.G."/>
        </authorList>
    </citation>
    <scope>NUCLEOTIDE SEQUENCE [LARGE SCALE GENOMIC DNA]</scope>
    <source>
        <strain evidence="3">Ar21-2</strain>
    </source>
</reference>
<keyword evidence="1" id="KW-0472">Membrane</keyword>